<dbReference type="Gene3D" id="1.20.1270.60">
    <property type="entry name" value="Arfaptin homology (AH) domain/BAR domain"/>
    <property type="match status" value="1"/>
</dbReference>
<keyword evidence="5 15" id="KW-0728">SH3 domain</keyword>
<feature type="domain" description="DH" evidence="19">
    <location>
        <begin position="831"/>
        <end position="1014"/>
    </location>
</feature>
<feature type="region of interest" description="Disordered" evidence="17">
    <location>
        <begin position="208"/>
        <end position="230"/>
    </location>
</feature>
<feature type="compositionally biased region" description="Polar residues" evidence="17">
    <location>
        <begin position="654"/>
        <end position="663"/>
    </location>
</feature>
<dbReference type="InterPro" id="IPR000219">
    <property type="entry name" value="DH_dom"/>
</dbReference>
<evidence type="ECO:0000313" key="21">
    <source>
        <dbReference type="Ensembl" id="ENSSANP00000045916.1"/>
    </source>
</evidence>
<feature type="compositionally biased region" description="Polar residues" evidence="17">
    <location>
        <begin position="806"/>
        <end position="820"/>
    </location>
</feature>
<keyword evidence="12" id="KW-0206">Cytoskeleton</keyword>
<evidence type="ECO:0000259" key="19">
    <source>
        <dbReference type="PROSITE" id="PS50010"/>
    </source>
</evidence>
<dbReference type="FunFam" id="2.30.30.40:FF:000066">
    <property type="entry name" value="dynamin-binding protein isoform X1"/>
    <property type="match status" value="1"/>
</dbReference>
<dbReference type="InterPro" id="IPR036028">
    <property type="entry name" value="SH3-like_dom_sf"/>
</dbReference>
<feature type="compositionally biased region" description="Polar residues" evidence="17">
    <location>
        <begin position="1417"/>
        <end position="1441"/>
    </location>
</feature>
<dbReference type="InterPro" id="IPR035820">
    <property type="entry name" value="DNMBP_SH3_C1"/>
</dbReference>
<evidence type="ECO:0000256" key="16">
    <source>
        <dbReference type="SAM" id="Coils"/>
    </source>
</evidence>
<feature type="compositionally biased region" description="Polar residues" evidence="17">
    <location>
        <begin position="458"/>
        <end position="494"/>
    </location>
</feature>
<reference evidence="21" key="1">
    <citation type="submission" date="2025-08" db="UniProtKB">
        <authorList>
            <consortium name="Ensembl"/>
        </authorList>
    </citation>
    <scope>IDENTIFICATION</scope>
</reference>
<dbReference type="SUPFAM" id="SSF103657">
    <property type="entry name" value="BAR/IMD domain-like"/>
    <property type="match status" value="1"/>
</dbReference>
<dbReference type="Proteomes" id="UP000472260">
    <property type="component" value="Unassembled WGS sequence"/>
</dbReference>
<dbReference type="FunFam" id="2.30.30.40:FF:000084">
    <property type="entry name" value="dynamin-binding protein isoform X1"/>
    <property type="match status" value="1"/>
</dbReference>
<feature type="region of interest" description="Disordered" evidence="17">
    <location>
        <begin position="1510"/>
        <end position="1538"/>
    </location>
</feature>
<dbReference type="InterPro" id="IPR035819">
    <property type="entry name" value="DNMBP_SH3_N3"/>
</dbReference>
<dbReference type="SMART" id="SM00325">
    <property type="entry name" value="RhoGEF"/>
    <property type="match status" value="1"/>
</dbReference>
<evidence type="ECO:0000256" key="10">
    <source>
        <dbReference type="ARBA" id="ARBA00023034"/>
    </source>
</evidence>
<evidence type="ECO:0000256" key="4">
    <source>
        <dbReference type="ARBA" id="ARBA00018186"/>
    </source>
</evidence>
<feature type="domain" description="SH3" evidence="18">
    <location>
        <begin position="233"/>
        <end position="292"/>
    </location>
</feature>
<dbReference type="PANTHER" id="PTHR22834">
    <property type="entry name" value="NUCLEAR FUSION PROTEIN FUS2"/>
    <property type="match status" value="1"/>
</dbReference>
<dbReference type="CDD" id="cd11796">
    <property type="entry name" value="SH3_DNMBP_N3"/>
    <property type="match status" value="1"/>
</dbReference>
<dbReference type="InterPro" id="IPR035817">
    <property type="entry name" value="DNMBP_SH3_N1"/>
</dbReference>
<dbReference type="Gene3D" id="1.20.900.10">
    <property type="entry name" value="Dbl homology (DH) domain"/>
    <property type="match status" value="1"/>
</dbReference>
<sequence>MEAGSVVRAVFEFLPSVSEELPLFTGDVIEVLSVVDEFWLLGIKDGVTGQFPSTFVEPVTIPSTKTGENLYVCINDFNSVDAGNLPLKRGDVVAAESTLDAVWMRGHNAWGSRGLFPISCVKELELSGRSRQLSERSAAAQASELPPHALGQARALMSLHAQLDEELDFREGDVITIIGLPEPGWFQGELDGRTGVFPEGFVELLGPLRSPLDEENPEMAIQQPQEEEEEEEEGAVYGIALHEFRALEPGELDFDAGDRIRILTTLEDGWLEGQICGRRGVFPHRFVKMQGQLQVVPQTETFICDISVPEREEECYTPDYTSPQQDCTVPEYGQEWATQEDHTVWDLDYFECREEERKHEQVYYMHSDQSSQGRGTTLNQSQVQSQERRRERPPPPHSQPRRASSSAHREVQSNRTGSPNLGRPQLPPRPSLHALSNRKYSTSSHTSLREPPPAPITRKQSLNPPTRTSANSTWTRNSGNYASHDNRSPFNSKISAEKNRQKKLTRHASVNDADLMSGGCSDHWALPQEQGSNGLPTSQTLGTLAVSVGDLEAKLSQQLMEFEQSLPGRGNGATEQSRWEEVSGGRGNKVSRHFSIMDYSNEHDIIRGSSHSLMERLLPTTSSPSGSASSSLERLKTLRPPPPRPWVLRPPAPTNSHCPQTNGRIAPQPYRPARPAPRPPPPCPRTNSLMPGPPPPTSNPFYNSPEEKETVEEVEDAEDVLEMEKEMEREREREQEQYRLLLRLEEVERDIDMYSHTAQELQAMLEEEQDETLRHQALENLEFCTYTMETLTLEQQQLQEMTLLASQPKSLESSPASAATTEDPEQRMLEKRSKVIDELLQTEHDYIKDLQMCVKEIIHPLQKKQVQSVDFDGLFGNINSVIELSSRLYKTLQDTDSIGKVFLDYKGELEEVYKIYCQNHDDAISLLETYEKDENIQKHVLECLEKLRGIYREWGKTNYINLGSFLIKPVQRVMRYPLLLMELLNTTPESHHDRKQLAEAVISIKEINVNINEYKRRKDLVVKYRKGDEDRLIDKISKLSMHSIIKKSNRVSSHLKHLTGISPQIKDEAFDDAEKRFRLQERLIKSFIRDISLYLQHIRESASIKVLAAISFCDIYTERQQHMDPERFQRAHRCISDKQFTEFKERTEALVITPLTQLLNMFAGPHKLIQKRRDKLLDYDNCKERAERLKDKRVQEELQTARNNYEALNAQLLDELPKFHHAAEDLFTSCVRGFTQAQRDFIALTLGELTPLLLGGTEGNLMSLFQEEHTRVLDLLQSFSFFPDNLPTTTVRKSFDRKTLEKQNSKKQQGPPNYVLQTDEHRAGLLARYGPEKLYQAERNFNAAQDLDVSVLEGDIVGVIKQQDPMGSQNRWLIDNGVTKGFVYSSFLKLYNPRRSQSDVSIESHSSNESGYGGSSPMFSRQNSSSTLTFNQETSTVSFTTAMPPHQSHTRPNQETTPRKNREASSTNYSSSSQRDSLDPTFRSSPDHKELSETACRNNREQYYDSRGAYGSQQRQNGDYSVQQRTPQYPPEEYIDPEPEREIDGQQIYYALYSFSARCANELSISANQQVRILEFQDMNGNQEWWLGEAEGRRGYVPSNYIRKSEYT</sequence>
<dbReference type="Gene3D" id="2.30.30.40">
    <property type="entry name" value="SH3 Domains"/>
    <property type="match status" value="6"/>
</dbReference>
<evidence type="ECO:0000256" key="7">
    <source>
        <dbReference type="ARBA" id="ARBA00022658"/>
    </source>
</evidence>
<accession>A0A671NR16</accession>
<feature type="domain" description="SH3" evidence="18">
    <location>
        <begin position="1330"/>
        <end position="1393"/>
    </location>
</feature>
<evidence type="ECO:0000256" key="3">
    <source>
        <dbReference type="ARBA" id="ARBA00004348"/>
    </source>
</evidence>
<proteinExistence type="predicted"/>
<dbReference type="GO" id="GO:0035556">
    <property type="term" value="P:intracellular signal transduction"/>
    <property type="evidence" value="ECO:0007669"/>
    <property type="project" value="InterPro"/>
</dbReference>
<evidence type="ECO:0000256" key="2">
    <source>
        <dbReference type="ARBA" id="ARBA00004282"/>
    </source>
</evidence>
<dbReference type="CDD" id="cd12141">
    <property type="entry name" value="SH3_DNMBP_C2"/>
    <property type="match status" value="1"/>
</dbReference>
<dbReference type="PANTHER" id="PTHR22834:SF19">
    <property type="entry name" value="DYNAMIN-BINDING PROTEIN"/>
    <property type="match status" value="1"/>
</dbReference>
<dbReference type="SUPFAM" id="SSF50044">
    <property type="entry name" value="SH3-domain"/>
    <property type="match status" value="6"/>
</dbReference>
<evidence type="ECO:0000256" key="5">
    <source>
        <dbReference type="ARBA" id="ARBA00022443"/>
    </source>
</evidence>
<dbReference type="SMART" id="SM00326">
    <property type="entry name" value="SH3"/>
    <property type="match status" value="6"/>
</dbReference>
<gene>
    <name evidence="21" type="primary">LOC107684043</name>
</gene>
<feature type="compositionally biased region" description="Basic and acidic residues" evidence="17">
    <location>
        <begin position="1485"/>
        <end position="1498"/>
    </location>
</feature>
<protein>
    <recommendedName>
        <fullName evidence="4">Dynamin-binding protein</fullName>
    </recommendedName>
    <alternativeName>
        <fullName evidence="13">Scaffold protein Tuba</fullName>
    </alternativeName>
</protein>
<dbReference type="SUPFAM" id="SSF48065">
    <property type="entry name" value="DBL homology domain (DH-domain)"/>
    <property type="match status" value="1"/>
</dbReference>
<feature type="domain" description="SH3" evidence="18">
    <location>
        <begin position="1544"/>
        <end position="1607"/>
    </location>
</feature>
<keyword evidence="10" id="KW-0333">Golgi apparatus</keyword>
<dbReference type="PROSITE" id="PS51021">
    <property type="entry name" value="BAR"/>
    <property type="match status" value="1"/>
</dbReference>
<dbReference type="InterPro" id="IPR027267">
    <property type="entry name" value="AH/BAR_dom_sf"/>
</dbReference>
<evidence type="ECO:0000256" key="6">
    <source>
        <dbReference type="ARBA" id="ARBA00022490"/>
    </source>
</evidence>
<evidence type="ECO:0000256" key="8">
    <source>
        <dbReference type="ARBA" id="ARBA00022949"/>
    </source>
</evidence>
<dbReference type="SMART" id="SM00721">
    <property type="entry name" value="BAR"/>
    <property type="match status" value="1"/>
</dbReference>
<dbReference type="FunFam" id="2.30.30.40:FF:000138">
    <property type="entry name" value="dynamin-binding protein isoform X1"/>
    <property type="match status" value="1"/>
</dbReference>
<dbReference type="GO" id="GO:0005856">
    <property type="term" value="C:cytoskeleton"/>
    <property type="evidence" value="ECO:0007669"/>
    <property type="project" value="UniProtKB-SubCell"/>
</dbReference>
<dbReference type="Pfam" id="PF07653">
    <property type="entry name" value="SH3_2"/>
    <property type="match status" value="1"/>
</dbReference>
<feature type="compositionally biased region" description="Polar residues" evidence="17">
    <location>
        <begin position="367"/>
        <end position="379"/>
    </location>
</feature>
<dbReference type="InterPro" id="IPR035899">
    <property type="entry name" value="DBL_dom_sf"/>
</dbReference>
<feature type="domain" description="BAR" evidence="20">
    <location>
        <begin position="1055"/>
        <end position="1270"/>
    </location>
</feature>
<evidence type="ECO:0000256" key="15">
    <source>
        <dbReference type="PROSITE-ProRule" id="PRU00192"/>
    </source>
</evidence>
<dbReference type="FunFam" id="1.20.900.10:FF:000023">
    <property type="entry name" value="dynamin-binding protein isoform X2"/>
    <property type="match status" value="1"/>
</dbReference>
<feature type="compositionally biased region" description="Polar residues" evidence="17">
    <location>
        <begin position="1464"/>
        <end position="1475"/>
    </location>
</feature>
<dbReference type="GO" id="GO:0045202">
    <property type="term" value="C:synapse"/>
    <property type="evidence" value="ECO:0007669"/>
    <property type="project" value="UniProtKB-SubCell"/>
</dbReference>
<keyword evidence="7" id="KW-0344">Guanine-nucleotide releasing factor</keyword>
<dbReference type="FunFam" id="2.30.30.40:FF:000160">
    <property type="entry name" value="dynamin-binding protein isoform X1"/>
    <property type="match status" value="1"/>
</dbReference>
<feature type="compositionally biased region" description="Low complexity" evidence="17">
    <location>
        <begin position="622"/>
        <end position="632"/>
    </location>
</feature>
<feature type="domain" description="SH3" evidence="18">
    <location>
        <begin position="148"/>
        <end position="207"/>
    </location>
</feature>
<evidence type="ECO:0000313" key="22">
    <source>
        <dbReference type="Proteomes" id="UP000472260"/>
    </source>
</evidence>
<dbReference type="CDD" id="cd11794">
    <property type="entry name" value="SH3_DNMBP_N1"/>
    <property type="match status" value="1"/>
</dbReference>
<feature type="compositionally biased region" description="Pro residues" evidence="17">
    <location>
        <begin position="639"/>
        <end position="653"/>
    </location>
</feature>
<feature type="region of interest" description="Disordered" evidence="17">
    <location>
        <begin position="617"/>
        <end position="717"/>
    </location>
</feature>
<dbReference type="InterPro" id="IPR001331">
    <property type="entry name" value="GDS_CDC24_CS"/>
</dbReference>
<feature type="region of interest" description="Disordered" evidence="17">
    <location>
        <begin position="365"/>
        <end position="510"/>
    </location>
</feature>
<dbReference type="CDD" id="cd00160">
    <property type="entry name" value="RhoGEF"/>
    <property type="match status" value="1"/>
</dbReference>
<keyword evidence="11 16" id="KW-0175">Coiled coil</keyword>
<evidence type="ECO:0000259" key="20">
    <source>
        <dbReference type="PROSITE" id="PS51021"/>
    </source>
</evidence>
<dbReference type="Pfam" id="PF14604">
    <property type="entry name" value="SH3_9"/>
    <property type="match status" value="4"/>
</dbReference>
<dbReference type="GO" id="GO:0070161">
    <property type="term" value="C:anchoring junction"/>
    <property type="evidence" value="ECO:0007669"/>
    <property type="project" value="UniProtKB-SubCell"/>
</dbReference>
<feature type="compositionally biased region" description="Polar residues" evidence="17">
    <location>
        <begin position="1399"/>
        <end position="1410"/>
    </location>
</feature>
<feature type="region of interest" description="Disordered" evidence="17">
    <location>
        <begin position="566"/>
        <end position="587"/>
    </location>
</feature>
<dbReference type="InterPro" id="IPR051492">
    <property type="entry name" value="Dynamin-Rho_GEF"/>
</dbReference>
<feature type="domain" description="SH3" evidence="18">
    <location>
        <begin position="66"/>
        <end position="126"/>
    </location>
</feature>
<feature type="region of interest" description="Disordered" evidence="17">
    <location>
        <begin position="1399"/>
        <end position="1498"/>
    </location>
</feature>
<dbReference type="InterPro" id="IPR004148">
    <property type="entry name" value="BAR_dom"/>
</dbReference>
<feature type="compositionally biased region" description="Polar residues" evidence="17">
    <location>
        <begin position="1511"/>
        <end position="1526"/>
    </location>
</feature>
<evidence type="ECO:0000256" key="1">
    <source>
        <dbReference type="ARBA" id="ARBA00004245"/>
    </source>
</evidence>
<dbReference type="PROSITE" id="PS50010">
    <property type="entry name" value="DH_2"/>
    <property type="match status" value="1"/>
</dbReference>
<feature type="region of interest" description="Disordered" evidence="17">
    <location>
        <begin position="806"/>
        <end position="828"/>
    </location>
</feature>
<dbReference type="PROSITE" id="PS00741">
    <property type="entry name" value="DH_1"/>
    <property type="match status" value="1"/>
</dbReference>
<evidence type="ECO:0000256" key="14">
    <source>
        <dbReference type="ARBA" id="ARBA00034103"/>
    </source>
</evidence>
<keyword evidence="8" id="KW-0965">Cell junction</keyword>
<evidence type="ECO:0000256" key="17">
    <source>
        <dbReference type="SAM" id="MobiDB-lite"/>
    </source>
</evidence>
<keyword evidence="9" id="KW-0770">Synapse</keyword>
<keyword evidence="22" id="KW-1185">Reference proteome</keyword>
<dbReference type="CDD" id="cd11798">
    <property type="entry name" value="SH3_DNMBP_C1"/>
    <property type="match status" value="1"/>
</dbReference>
<dbReference type="PROSITE" id="PS50002">
    <property type="entry name" value="SH3"/>
    <property type="match status" value="6"/>
</dbReference>
<evidence type="ECO:0000256" key="9">
    <source>
        <dbReference type="ARBA" id="ARBA00023018"/>
    </source>
</evidence>
<dbReference type="CDD" id="cd07589">
    <property type="entry name" value="BAR_DNMBP"/>
    <property type="match status" value="1"/>
</dbReference>
<feature type="compositionally biased region" description="Pro residues" evidence="17">
    <location>
        <begin position="669"/>
        <end position="684"/>
    </location>
</feature>
<dbReference type="GO" id="GO:0060271">
    <property type="term" value="P:cilium assembly"/>
    <property type="evidence" value="ECO:0007669"/>
    <property type="project" value="TreeGrafter"/>
</dbReference>
<dbReference type="FunFam" id="1.20.1270.60:FF:000027">
    <property type="entry name" value="dynamin-binding protein isoform X1"/>
    <property type="match status" value="1"/>
</dbReference>
<organism evidence="21 22">
    <name type="scientific">Sinocyclocheilus anshuiensis</name>
    <dbReference type="NCBI Taxonomy" id="1608454"/>
    <lineage>
        <taxon>Eukaryota</taxon>
        <taxon>Metazoa</taxon>
        <taxon>Chordata</taxon>
        <taxon>Craniata</taxon>
        <taxon>Vertebrata</taxon>
        <taxon>Euteleostomi</taxon>
        <taxon>Actinopterygii</taxon>
        <taxon>Neopterygii</taxon>
        <taxon>Teleostei</taxon>
        <taxon>Ostariophysi</taxon>
        <taxon>Cypriniformes</taxon>
        <taxon>Cyprinidae</taxon>
        <taxon>Cyprininae</taxon>
        <taxon>Sinocyclocheilus</taxon>
    </lineage>
</organism>
<dbReference type="PRINTS" id="PR00499">
    <property type="entry name" value="P67PHOX"/>
</dbReference>
<dbReference type="GO" id="GO:0005795">
    <property type="term" value="C:Golgi stack"/>
    <property type="evidence" value="ECO:0007669"/>
    <property type="project" value="UniProtKB-SubCell"/>
</dbReference>
<evidence type="ECO:0000259" key="18">
    <source>
        <dbReference type="PROSITE" id="PS50002"/>
    </source>
</evidence>
<dbReference type="Pfam" id="PF00621">
    <property type="entry name" value="RhoGEF"/>
    <property type="match status" value="1"/>
</dbReference>
<feature type="coiled-coil region" evidence="16">
    <location>
        <begin position="1172"/>
        <end position="1215"/>
    </location>
</feature>
<comment type="subcellular location">
    <subcellularLocation>
        <location evidence="2">Cell junction</location>
    </subcellularLocation>
    <subcellularLocation>
        <location evidence="1">Cytoplasm</location>
        <location evidence="1">Cytoskeleton</location>
    </subcellularLocation>
    <subcellularLocation>
        <location evidence="3">Golgi apparatus</location>
        <location evidence="3">Golgi stack</location>
    </subcellularLocation>
    <subcellularLocation>
        <location evidence="14">Synapse</location>
    </subcellularLocation>
</comment>
<dbReference type="Ensembl" id="ENSSANT00000048856.1">
    <property type="protein sequence ID" value="ENSSANP00000045916.1"/>
    <property type="gene ID" value="ENSSANG00000022535.1"/>
</dbReference>
<dbReference type="Pfam" id="PF03114">
    <property type="entry name" value="BAR"/>
    <property type="match status" value="1"/>
</dbReference>
<dbReference type="InterPro" id="IPR001452">
    <property type="entry name" value="SH3_domain"/>
</dbReference>
<dbReference type="GO" id="GO:0005085">
    <property type="term" value="F:guanyl-nucleotide exchange factor activity"/>
    <property type="evidence" value="ECO:0007669"/>
    <property type="project" value="UniProtKB-KW"/>
</dbReference>
<evidence type="ECO:0000256" key="11">
    <source>
        <dbReference type="ARBA" id="ARBA00023054"/>
    </source>
</evidence>
<name>A0A671NR16_9TELE</name>
<feature type="domain" description="SH3" evidence="18">
    <location>
        <begin position="2"/>
        <end position="61"/>
    </location>
</feature>
<keyword evidence="6" id="KW-0963">Cytoplasm</keyword>
<evidence type="ECO:0000256" key="12">
    <source>
        <dbReference type="ARBA" id="ARBA00023212"/>
    </source>
</evidence>
<reference evidence="21" key="2">
    <citation type="submission" date="2025-09" db="UniProtKB">
        <authorList>
            <consortium name="Ensembl"/>
        </authorList>
    </citation>
    <scope>IDENTIFICATION</scope>
</reference>
<evidence type="ECO:0000256" key="13">
    <source>
        <dbReference type="ARBA" id="ARBA00032587"/>
    </source>
</evidence>